<dbReference type="InterPro" id="IPR016024">
    <property type="entry name" value="ARM-type_fold"/>
</dbReference>
<accession>A0A8H5G4C2</accession>
<dbReference type="Pfam" id="PF23325">
    <property type="entry name" value="TPR_28"/>
    <property type="match status" value="1"/>
</dbReference>
<dbReference type="Gene3D" id="1.10.1000.11">
    <property type="entry name" value="Arf Nucleotide-binding Site Opener,domain 2"/>
    <property type="match status" value="1"/>
</dbReference>
<dbReference type="PANTHER" id="PTHR10663">
    <property type="entry name" value="GUANYL-NUCLEOTIDE EXCHANGE FACTOR"/>
    <property type="match status" value="1"/>
</dbReference>
<evidence type="ECO:0000256" key="1">
    <source>
        <dbReference type="SAM" id="MobiDB-lite"/>
    </source>
</evidence>
<dbReference type="InterPro" id="IPR035999">
    <property type="entry name" value="Sec7_dom_sf"/>
</dbReference>
<keyword evidence="4" id="KW-1185">Reference proteome</keyword>
<feature type="compositionally biased region" description="Basic and acidic residues" evidence="1">
    <location>
        <begin position="297"/>
        <end position="319"/>
    </location>
</feature>
<organism evidence="3 4">
    <name type="scientific">Leucocoprinus leucothites</name>
    <dbReference type="NCBI Taxonomy" id="201217"/>
    <lineage>
        <taxon>Eukaryota</taxon>
        <taxon>Fungi</taxon>
        <taxon>Dikarya</taxon>
        <taxon>Basidiomycota</taxon>
        <taxon>Agaricomycotina</taxon>
        <taxon>Agaricomycetes</taxon>
        <taxon>Agaricomycetidae</taxon>
        <taxon>Agaricales</taxon>
        <taxon>Agaricineae</taxon>
        <taxon>Agaricaceae</taxon>
        <taxon>Leucocoprinus</taxon>
    </lineage>
</organism>
<dbReference type="FunFam" id="1.10.1000.11:FF:000002">
    <property type="entry name" value="Cytohesin 1"/>
    <property type="match status" value="1"/>
</dbReference>
<dbReference type="EMBL" id="JAACJO010000005">
    <property type="protein sequence ID" value="KAF5358079.1"/>
    <property type="molecule type" value="Genomic_DNA"/>
</dbReference>
<dbReference type="CDD" id="cd00171">
    <property type="entry name" value="Sec7"/>
    <property type="match status" value="1"/>
</dbReference>
<dbReference type="PANTHER" id="PTHR10663:SF388">
    <property type="entry name" value="GOLGI-SPECIFIC BREFELDIN A-RESISTANCE GUANINE NUCLEOTIDE EXCHANGE FACTOR 1"/>
    <property type="match status" value="1"/>
</dbReference>
<dbReference type="PROSITE" id="PS50190">
    <property type="entry name" value="SEC7"/>
    <property type="match status" value="1"/>
</dbReference>
<evidence type="ECO:0000313" key="4">
    <source>
        <dbReference type="Proteomes" id="UP000559027"/>
    </source>
</evidence>
<dbReference type="GO" id="GO:0005794">
    <property type="term" value="C:Golgi apparatus"/>
    <property type="evidence" value="ECO:0007669"/>
    <property type="project" value="UniProtKB-ARBA"/>
</dbReference>
<dbReference type="SUPFAM" id="SSF48425">
    <property type="entry name" value="Sec7 domain"/>
    <property type="match status" value="1"/>
</dbReference>
<dbReference type="GO" id="GO:0005085">
    <property type="term" value="F:guanyl-nucleotide exchange factor activity"/>
    <property type="evidence" value="ECO:0007669"/>
    <property type="project" value="InterPro"/>
</dbReference>
<evidence type="ECO:0000313" key="3">
    <source>
        <dbReference type="EMBL" id="KAF5358079.1"/>
    </source>
</evidence>
<dbReference type="Gene3D" id="1.10.220.20">
    <property type="match status" value="1"/>
</dbReference>
<comment type="caution">
    <text evidence="3">The sequence shown here is derived from an EMBL/GenBank/DDBJ whole genome shotgun (WGS) entry which is preliminary data.</text>
</comment>
<reference evidence="3 4" key="1">
    <citation type="journal article" date="2020" name="ISME J.">
        <title>Uncovering the hidden diversity of litter-decomposition mechanisms in mushroom-forming fungi.</title>
        <authorList>
            <person name="Floudas D."/>
            <person name="Bentzer J."/>
            <person name="Ahren D."/>
            <person name="Johansson T."/>
            <person name="Persson P."/>
            <person name="Tunlid A."/>
        </authorList>
    </citation>
    <scope>NUCLEOTIDE SEQUENCE [LARGE SCALE GENOMIC DNA]</scope>
    <source>
        <strain evidence="3 4">CBS 146.42</strain>
    </source>
</reference>
<dbReference type="Pfam" id="PF12783">
    <property type="entry name" value="Sec7-like_HUS"/>
    <property type="match status" value="1"/>
</dbReference>
<dbReference type="GO" id="GO:0032012">
    <property type="term" value="P:regulation of ARF protein signal transduction"/>
    <property type="evidence" value="ECO:0007669"/>
    <property type="project" value="InterPro"/>
</dbReference>
<feature type="compositionally biased region" description="Basic and acidic residues" evidence="1">
    <location>
        <begin position="484"/>
        <end position="494"/>
    </location>
</feature>
<proteinExistence type="predicted"/>
<protein>
    <recommendedName>
        <fullName evidence="2">SEC7 domain-containing protein</fullName>
    </recommendedName>
</protein>
<dbReference type="Pfam" id="PF01369">
    <property type="entry name" value="Sec7"/>
    <property type="match status" value="1"/>
</dbReference>
<feature type="region of interest" description="Disordered" evidence="1">
    <location>
        <begin position="460"/>
        <end position="506"/>
    </location>
</feature>
<dbReference type="GO" id="GO:0016192">
    <property type="term" value="P:vesicle-mediated transport"/>
    <property type="evidence" value="ECO:0007669"/>
    <property type="project" value="UniProtKB-ARBA"/>
</dbReference>
<dbReference type="Proteomes" id="UP000559027">
    <property type="component" value="Unassembled WGS sequence"/>
</dbReference>
<dbReference type="OrthoDB" id="10258608at2759"/>
<dbReference type="InterPro" id="IPR023394">
    <property type="entry name" value="Sec7_C_sf"/>
</dbReference>
<feature type="region of interest" description="Disordered" evidence="1">
    <location>
        <begin position="289"/>
        <end position="340"/>
    </location>
</feature>
<dbReference type="InterPro" id="IPR056604">
    <property type="entry name" value="GBF1-like_TPR"/>
</dbReference>
<gene>
    <name evidence="3" type="ORF">D9756_001747</name>
</gene>
<feature type="domain" description="SEC7" evidence="2">
    <location>
        <begin position="605"/>
        <end position="797"/>
    </location>
</feature>
<evidence type="ECO:0000259" key="2">
    <source>
        <dbReference type="PROSITE" id="PS50190"/>
    </source>
</evidence>
<name>A0A8H5G4C2_9AGAR</name>
<sequence length="1539" mass="170841">MTPLNTQSKAGRNSSIKHVLYSEILSVTSAMRKNSRWAAPTLYMGARDTAALGSNLGLRISSPAHANIKVSARGSREAELMGNFQELKRTVKDISGKPSNHLNWHEFNFKVHVHADFDTVDLPALLSPFFSILRSPLSTGPITSAALSALHGFFSCGLINPNSRSLDQALAELSSTVSHCKFETSDTSGDEVVLLKILTVIQDSLCGSVGSSLGDVEVCEMLETVLTTCCQMRLSELLRRSAENTMHSVVRTVFARLHALDPVEEEAKLTAANDEVAEGEIKMIVATQDAPAAEEPVAEKPKEEGAEKEQQEAESESKEPPAVLEIGADQAKPTSTTSFTTRPAFGLPSILELLRVLINVLDPNDQQHTDSTRLVALGVLNTAFEEAGTVIANFPSLKALVVDPGCKFLFQLARSENMTILQSALRTISTILVTTQKHLKLQQELFLAFTIDRLAVLPGQNERPSKRGQFSSPRPGTPATPDVSEGRSDSEKVHTPTSKVHAPPARGEMRDLILETLNHISDQPSFMVDLYTNYDCDINCENLFERLVDFLTNSIQSSNASVPDLQQRNTQILCLELLLSFVHNMAARAEGAAEEWPNGFPSPESLLQAKSQKQIILTGANLFNNKPKNGLAFLEENRIIYNDLSEDVSKAKSLAFFLKGCTRLDKRLLGDFISKPDNIEILKAFIGLFDFRNKDVADAMRELLESFRLPGEAQQISRITETFASTYFASGPAEIKSEDAVYVLTYSIILLNTDLHNPQIRKRMTIEDYQRNLRGVNDGSDFSPEFLQNIYDSIRKREIVMPEEHTGQLGFEYAWKELLARSRNAGEFMISNTQLFDVQMFKSVWKSVISAIAHAFITFDDDYIIQKAITGFRQCATLAGHFRLPDVFDYVVVSLSQATSLLSDSLPANVPNYPIVEVEGQSITVSNLSVDFGTNFKGQLAAVVLFNIVNGNGNALREGWTQIFEMFQNLFLHSLLPTRMLQMEDFLGGVTMIPLRGSQPPRSQPRSEGGLLSALSSYLMTPYSASSETLVPEATESDVENTLCTIDCIASCRLEELYSQITQLDPEAMVAAIRALEALAHERTVAKLKLQPDDTSPGPDNREYQLPYDPASVFLLETMVSISCQSPQYIEDLWPVVFEHLSALLSTPTQYSILLIERTVVSLLRLCRILAQKSSLRDQIYISFDLLAGLPAVVSNAVGEQVVSGVSLIVQQHRAIIRSQTEWNVVFAMIRTTLPHPEAARLSFDLTTNLTSPEADSVVSLDNFPGLVTILDDFAAVAGFTTERHQQRGRRVEPLTSANSLIIERGKQAVDILARLHRDSLVPLLQSSQIDHNQGTWRQYTLPLLMSLSRQSTSAAREVRHAAIGHLQRILLGPHLLLDENDQSQVEDVFNRVVFPLLDELLKPQTYQRDPLGIPETRLRACALLCKVFMHLEVRENVKTDFRVLWIQILDLLDRLMNIDRGDQLYEAVPESLKNVILVMNATGILVPPPIDGDDARDDRQRTLWSATHERMERFLPGFLNDIIVPQPPPSSTTAVPNV</sequence>
<dbReference type="InterPro" id="IPR000904">
    <property type="entry name" value="Sec7_dom"/>
</dbReference>
<dbReference type="SUPFAM" id="SSF48371">
    <property type="entry name" value="ARM repeat"/>
    <property type="match status" value="1"/>
</dbReference>
<dbReference type="InterPro" id="IPR032691">
    <property type="entry name" value="Mon2/Sec7/BIG1-like_HUS"/>
</dbReference>
<dbReference type="SMART" id="SM00222">
    <property type="entry name" value="Sec7"/>
    <property type="match status" value="1"/>
</dbReference>